<dbReference type="InterPro" id="IPR042772">
    <property type="entry name" value="SH3TC1/SH3TC2"/>
</dbReference>
<name>A0A091KY18_COLST</name>
<evidence type="ECO:0000313" key="2">
    <source>
        <dbReference type="Proteomes" id="UP000053615"/>
    </source>
</evidence>
<dbReference type="EMBL" id="KK546815">
    <property type="protein sequence ID" value="KFP32599.1"/>
    <property type="molecule type" value="Genomic_DNA"/>
</dbReference>
<dbReference type="Gene3D" id="1.25.40.10">
    <property type="entry name" value="Tetratricopeptide repeat domain"/>
    <property type="match status" value="1"/>
</dbReference>
<dbReference type="Proteomes" id="UP000053615">
    <property type="component" value="Unassembled WGS sequence"/>
</dbReference>
<sequence>AIETGNKNTELRLCNKLVELLMNLKAYEESLEYARASLTLSVNLGNQLNERIAYHRLAAIHHHLGHCELAEHFYLKALSLCSSPLEFEEETLYYVKVYLILGDIIFYDLKDPFDAAGYYHLALAAAMDLGNKKAQLKIYTRLAIIYHNFLVDREMSLFFYQKARTFATELNVRRINLAP</sequence>
<evidence type="ECO:0000313" key="1">
    <source>
        <dbReference type="EMBL" id="KFP32599.1"/>
    </source>
</evidence>
<keyword evidence="2" id="KW-1185">Reference proteome</keyword>
<accession>A0A091KY18</accession>
<feature type="non-terminal residue" evidence="1">
    <location>
        <position position="1"/>
    </location>
</feature>
<protein>
    <submittedName>
        <fullName evidence="1">SH3 domain and tetratricopeptide repeat-containing protein 1</fullName>
    </submittedName>
</protein>
<feature type="non-terminal residue" evidence="1">
    <location>
        <position position="179"/>
    </location>
</feature>
<gene>
    <name evidence="1" type="ORF">N325_06609</name>
</gene>
<dbReference type="PANTHER" id="PTHR22647">
    <property type="entry name" value="SH3 DOMAIN AND TETRATRICOPEPTIDE REPEATS CONTAINING PROTEIN"/>
    <property type="match status" value="1"/>
</dbReference>
<dbReference type="PANTHER" id="PTHR22647:SF3">
    <property type="entry name" value="SH3 DOMAIN AND TETRATRICOPEPTIDE REPEAT-CONTAINING PROTEIN 1"/>
    <property type="match status" value="1"/>
</dbReference>
<organism evidence="1 2">
    <name type="scientific">Colius striatus</name>
    <name type="common">Speckled mousebird</name>
    <dbReference type="NCBI Taxonomy" id="57412"/>
    <lineage>
        <taxon>Eukaryota</taxon>
        <taxon>Metazoa</taxon>
        <taxon>Chordata</taxon>
        <taxon>Craniata</taxon>
        <taxon>Vertebrata</taxon>
        <taxon>Euteleostomi</taxon>
        <taxon>Archelosauria</taxon>
        <taxon>Archosauria</taxon>
        <taxon>Dinosauria</taxon>
        <taxon>Saurischia</taxon>
        <taxon>Theropoda</taxon>
        <taxon>Coelurosauria</taxon>
        <taxon>Aves</taxon>
        <taxon>Neognathae</taxon>
        <taxon>Neoaves</taxon>
        <taxon>Telluraves</taxon>
        <taxon>Coraciimorphae</taxon>
        <taxon>Coliiformes</taxon>
        <taxon>Coliidae</taxon>
        <taxon>Colius</taxon>
    </lineage>
</organism>
<dbReference type="Pfam" id="PF13424">
    <property type="entry name" value="TPR_12"/>
    <property type="match status" value="1"/>
</dbReference>
<reference evidence="1 2" key="1">
    <citation type="submission" date="2014-04" db="EMBL/GenBank/DDBJ databases">
        <title>Genome evolution of avian class.</title>
        <authorList>
            <person name="Zhang G."/>
            <person name="Li C."/>
        </authorList>
    </citation>
    <scope>NUCLEOTIDE SEQUENCE [LARGE SCALE GENOMIC DNA]</scope>
    <source>
        <strain evidence="1">BGI_N325</strain>
    </source>
</reference>
<dbReference type="SUPFAM" id="SSF81901">
    <property type="entry name" value="HCP-like"/>
    <property type="match status" value="1"/>
</dbReference>
<proteinExistence type="predicted"/>
<dbReference type="AlphaFoldDB" id="A0A091KY18"/>
<dbReference type="InterPro" id="IPR011990">
    <property type="entry name" value="TPR-like_helical_dom_sf"/>
</dbReference>